<sequence length="341" mass="37280">MLRLPDHWVWDSWLAVDRGLYHLFFLRASRALHDPGRRHLRASIGHAVSRDLRSWQLLPDALVHADAPTWDDQAVWTGSVVRGSGGQWYLFYTGVTRMRGAYPQRIGVAVSDDLLTWHRVGPQPLLQADPRWYECLDLHPGISECWRDPFVFPDPDGDGWHMVLTARAPVRSSPWRGVIGHARSHDLLEWEVQPPLTKPAGFTDLEAPQVQFLDGKALLVFSCPPEAVSSTAMSSTAMSSTAMSSTAVSSTAMAANRAVGGTWTVLGGRVTEGWNAGSATPFAHPSLYGGRLVQDPGGDWCLLGFRNTEAGVFYGEILDPIPVTWADGQLVAGPLAAPSLA</sequence>
<dbReference type="EMBL" id="BONU01000031">
    <property type="protein sequence ID" value="GIG75437.1"/>
    <property type="molecule type" value="Genomic_DNA"/>
</dbReference>
<dbReference type="InterPro" id="IPR013148">
    <property type="entry name" value="Glyco_hydro_32_N"/>
</dbReference>
<dbReference type="InterPro" id="IPR001362">
    <property type="entry name" value="Glyco_hydro_32"/>
</dbReference>
<dbReference type="InterPro" id="IPR023296">
    <property type="entry name" value="Glyco_hydro_beta-prop_sf"/>
</dbReference>
<organism evidence="6 7">
    <name type="scientific">Planosporangium flavigriseum</name>
    <dbReference type="NCBI Taxonomy" id="373681"/>
    <lineage>
        <taxon>Bacteria</taxon>
        <taxon>Bacillati</taxon>
        <taxon>Actinomycetota</taxon>
        <taxon>Actinomycetes</taxon>
        <taxon>Micromonosporales</taxon>
        <taxon>Micromonosporaceae</taxon>
        <taxon>Planosporangium</taxon>
    </lineage>
</organism>
<evidence type="ECO:0000313" key="7">
    <source>
        <dbReference type="Proteomes" id="UP000653674"/>
    </source>
</evidence>
<evidence type="ECO:0000256" key="2">
    <source>
        <dbReference type="ARBA" id="ARBA00012758"/>
    </source>
</evidence>
<dbReference type="GO" id="GO:0005975">
    <property type="term" value="P:carbohydrate metabolic process"/>
    <property type="evidence" value="ECO:0007669"/>
    <property type="project" value="InterPro"/>
</dbReference>
<evidence type="ECO:0000313" key="6">
    <source>
        <dbReference type="EMBL" id="GIG75437.1"/>
    </source>
</evidence>
<dbReference type="SUPFAM" id="SSF75005">
    <property type="entry name" value="Arabinanase/levansucrase/invertase"/>
    <property type="match status" value="1"/>
</dbReference>
<evidence type="ECO:0000256" key="1">
    <source>
        <dbReference type="ARBA" id="ARBA00009902"/>
    </source>
</evidence>
<dbReference type="CDD" id="cd18609">
    <property type="entry name" value="GH32-like"/>
    <property type="match status" value="1"/>
</dbReference>
<dbReference type="PANTHER" id="PTHR43101">
    <property type="entry name" value="BETA-FRUCTOSIDASE"/>
    <property type="match status" value="1"/>
</dbReference>
<proteinExistence type="inferred from homology"/>
<dbReference type="Gene3D" id="2.115.10.20">
    <property type="entry name" value="Glycosyl hydrolase domain, family 43"/>
    <property type="match status" value="1"/>
</dbReference>
<evidence type="ECO:0000256" key="4">
    <source>
        <dbReference type="ARBA" id="ARBA00023295"/>
    </source>
</evidence>
<evidence type="ECO:0000259" key="5">
    <source>
        <dbReference type="Pfam" id="PF00251"/>
    </source>
</evidence>
<comment type="similarity">
    <text evidence="1">Belongs to the glycosyl hydrolase 32 family.</text>
</comment>
<name>A0A8J3PN03_9ACTN</name>
<keyword evidence="3" id="KW-0378">Hydrolase</keyword>
<dbReference type="Proteomes" id="UP000653674">
    <property type="component" value="Unassembled WGS sequence"/>
</dbReference>
<gene>
    <name evidence="6" type="ORF">Pfl04_38410</name>
</gene>
<feature type="domain" description="Glycosyl hydrolase family 32 N-terminal" evidence="5">
    <location>
        <begin position="17"/>
        <end position="229"/>
    </location>
</feature>
<dbReference type="PANTHER" id="PTHR43101:SF1">
    <property type="entry name" value="BETA-FRUCTOSIDASE"/>
    <property type="match status" value="1"/>
</dbReference>
<dbReference type="RefSeq" id="WP_168079484.1">
    <property type="nucleotide sequence ID" value="NZ_BAAAQJ010000027.1"/>
</dbReference>
<dbReference type="SMART" id="SM00640">
    <property type="entry name" value="Glyco_32"/>
    <property type="match status" value="1"/>
</dbReference>
<comment type="caution">
    <text evidence="6">The sequence shown here is derived from an EMBL/GenBank/DDBJ whole genome shotgun (WGS) entry which is preliminary data.</text>
</comment>
<dbReference type="Pfam" id="PF00251">
    <property type="entry name" value="Glyco_hydro_32N"/>
    <property type="match status" value="1"/>
</dbReference>
<dbReference type="InterPro" id="IPR051214">
    <property type="entry name" value="GH32_Enzymes"/>
</dbReference>
<reference evidence="6" key="1">
    <citation type="submission" date="2021-01" db="EMBL/GenBank/DDBJ databases">
        <title>Whole genome shotgun sequence of Planosporangium flavigriseum NBRC 105377.</title>
        <authorList>
            <person name="Komaki H."/>
            <person name="Tamura T."/>
        </authorList>
    </citation>
    <scope>NUCLEOTIDE SEQUENCE</scope>
    <source>
        <strain evidence="6">NBRC 105377</strain>
    </source>
</reference>
<dbReference type="AlphaFoldDB" id="A0A8J3PN03"/>
<dbReference type="GO" id="GO:0004564">
    <property type="term" value="F:beta-fructofuranosidase activity"/>
    <property type="evidence" value="ECO:0007669"/>
    <property type="project" value="UniProtKB-EC"/>
</dbReference>
<keyword evidence="4" id="KW-0326">Glycosidase</keyword>
<keyword evidence="7" id="KW-1185">Reference proteome</keyword>
<accession>A0A8J3PN03</accession>
<evidence type="ECO:0000256" key="3">
    <source>
        <dbReference type="ARBA" id="ARBA00022801"/>
    </source>
</evidence>
<protein>
    <recommendedName>
        <fullName evidence="2">beta-fructofuranosidase</fullName>
        <ecNumber evidence="2">3.2.1.26</ecNumber>
    </recommendedName>
</protein>
<dbReference type="EC" id="3.2.1.26" evidence="2"/>